<feature type="binding site" evidence="5">
    <location>
        <position position="331"/>
    </location>
    <ligand>
        <name>substrate</name>
    </ligand>
</feature>
<dbReference type="PROSITE" id="PS00879">
    <property type="entry name" value="ODR_DC_2_2"/>
    <property type="match status" value="1"/>
</dbReference>
<dbReference type="InterPro" id="IPR009006">
    <property type="entry name" value="Ala_racemase/Decarboxylase_C"/>
</dbReference>
<reference evidence="9 10" key="1">
    <citation type="submission" date="2020-08" db="EMBL/GenBank/DDBJ databases">
        <title>Genome public.</title>
        <authorList>
            <person name="Liu C."/>
            <person name="Sun Q."/>
        </authorList>
    </citation>
    <scope>NUCLEOTIDE SEQUENCE [LARGE SCALE GENOMIC DNA]</scope>
    <source>
        <strain evidence="9 10">BX1</strain>
    </source>
</reference>
<dbReference type="InterPro" id="IPR029066">
    <property type="entry name" value="PLP-binding_barrel"/>
</dbReference>
<dbReference type="HAMAP" id="MF_02120">
    <property type="entry name" value="LysA"/>
    <property type="match status" value="1"/>
</dbReference>
<evidence type="ECO:0000256" key="1">
    <source>
        <dbReference type="ARBA" id="ARBA00001933"/>
    </source>
</evidence>
<feature type="binding site" evidence="5">
    <location>
        <position position="294"/>
    </location>
    <ligand>
        <name>substrate</name>
    </ligand>
</feature>
<dbReference type="InterPro" id="IPR000183">
    <property type="entry name" value="Orn/DAP/Arg_de-COase"/>
</dbReference>
<keyword evidence="2 5" id="KW-0210">Decarboxylase</keyword>
<evidence type="ECO:0000256" key="2">
    <source>
        <dbReference type="ARBA" id="ARBA00022793"/>
    </source>
</evidence>
<dbReference type="Proteomes" id="UP000658131">
    <property type="component" value="Unassembled WGS sequence"/>
</dbReference>
<comment type="caution">
    <text evidence="9">The sequence shown here is derived from an EMBL/GenBank/DDBJ whole genome shotgun (WGS) entry which is preliminary data.</text>
</comment>
<comment type="cofactor">
    <cofactor evidence="1 5 7">
        <name>pyridoxal 5'-phosphate</name>
        <dbReference type="ChEBI" id="CHEBI:597326"/>
    </cofactor>
</comment>
<gene>
    <name evidence="5 9" type="primary">lysA</name>
    <name evidence="9" type="ORF">H8717_09065</name>
</gene>
<comment type="catalytic activity">
    <reaction evidence="5 7">
        <text>meso-2,6-diaminopimelate + H(+) = L-lysine + CO2</text>
        <dbReference type="Rhea" id="RHEA:15101"/>
        <dbReference type="ChEBI" id="CHEBI:15378"/>
        <dbReference type="ChEBI" id="CHEBI:16526"/>
        <dbReference type="ChEBI" id="CHEBI:32551"/>
        <dbReference type="ChEBI" id="CHEBI:57791"/>
        <dbReference type="EC" id="4.1.1.20"/>
    </reaction>
</comment>
<feature type="binding site" evidence="5">
    <location>
        <position position="391"/>
    </location>
    <ligand>
        <name>substrate</name>
    </ligand>
</feature>
<comment type="function">
    <text evidence="5">Specifically catalyzes the decarboxylation of meso-diaminopimelate (meso-DAP) to L-lysine.</text>
</comment>
<keyword evidence="10" id="KW-1185">Reference proteome</keyword>
<keyword evidence="5 7" id="KW-0457">Lysine biosynthesis</keyword>
<feature type="domain" description="Orn/DAP/Arg decarboxylase 2 N-terminal" evidence="8">
    <location>
        <begin position="41"/>
        <end position="297"/>
    </location>
</feature>
<dbReference type="GO" id="GO:0008836">
    <property type="term" value="F:diaminopimelate decarboxylase activity"/>
    <property type="evidence" value="ECO:0007669"/>
    <property type="project" value="UniProtKB-EC"/>
</dbReference>
<evidence type="ECO:0000313" key="10">
    <source>
        <dbReference type="Proteomes" id="UP000658131"/>
    </source>
</evidence>
<evidence type="ECO:0000256" key="5">
    <source>
        <dbReference type="HAMAP-Rule" id="MF_02120"/>
    </source>
</evidence>
<dbReference type="NCBIfam" id="TIGR01048">
    <property type="entry name" value="lysA"/>
    <property type="match status" value="1"/>
</dbReference>
<dbReference type="Pfam" id="PF02784">
    <property type="entry name" value="Orn_Arg_deC_N"/>
    <property type="match status" value="1"/>
</dbReference>
<dbReference type="InterPro" id="IPR002986">
    <property type="entry name" value="DAP_deCOOHase_LysA"/>
</dbReference>
<dbReference type="SUPFAM" id="SSF50621">
    <property type="entry name" value="Alanine racemase C-terminal domain-like"/>
    <property type="match status" value="1"/>
</dbReference>
<dbReference type="PANTHER" id="PTHR43727:SF2">
    <property type="entry name" value="GROUP IV DECARBOXYLASE"/>
    <property type="match status" value="1"/>
</dbReference>
<dbReference type="InterPro" id="IPR022644">
    <property type="entry name" value="De-COase2_N"/>
</dbReference>
<keyword evidence="5" id="KW-0028">Amino-acid biosynthesis</keyword>
<evidence type="ECO:0000256" key="4">
    <source>
        <dbReference type="ARBA" id="ARBA00023239"/>
    </source>
</evidence>
<evidence type="ECO:0000256" key="3">
    <source>
        <dbReference type="ARBA" id="ARBA00022898"/>
    </source>
</evidence>
<dbReference type="PANTHER" id="PTHR43727">
    <property type="entry name" value="DIAMINOPIMELATE DECARBOXYLASE"/>
    <property type="match status" value="1"/>
</dbReference>
<dbReference type="CDD" id="cd06828">
    <property type="entry name" value="PLPDE_III_DapDC"/>
    <property type="match status" value="1"/>
</dbReference>
<dbReference type="RefSeq" id="WP_262400062.1">
    <property type="nucleotide sequence ID" value="NZ_JACRTB010000012.1"/>
</dbReference>
<evidence type="ECO:0000313" key="9">
    <source>
        <dbReference type="EMBL" id="MBC8576552.1"/>
    </source>
</evidence>
<comment type="pathway">
    <text evidence="5 7">Amino-acid biosynthesis; L-lysine biosynthesis via DAP pathway; L-lysine from DL-2,6-diaminopimelate: step 1/1.</text>
</comment>
<feature type="binding site" evidence="5">
    <location>
        <position position="363"/>
    </location>
    <ligand>
        <name>substrate</name>
    </ligand>
</feature>
<evidence type="ECO:0000259" key="8">
    <source>
        <dbReference type="Pfam" id="PF02784"/>
    </source>
</evidence>
<name>A0ABR7NL34_9FIRM</name>
<comment type="subunit">
    <text evidence="5">Homodimer.</text>
</comment>
<evidence type="ECO:0000256" key="6">
    <source>
        <dbReference type="NCBIfam" id="TIGR01048"/>
    </source>
</evidence>
<dbReference type="PRINTS" id="PR01179">
    <property type="entry name" value="ODADCRBXLASE"/>
</dbReference>
<sequence length="432" mass="47208">MFVSDCLSVNEAGHLTIGSADTVELARTYGTPLYVFDEGTIRDTLRQYKGSIDRYYGGKGLVAYASKAFACKEIYRIVESEGCGIDVVSRGELYTALSVGFPVEKIFYHGNNKTVEELTYAIEHNVGRIVVDNLTELERISAIAISQNKVVPILLRIKPGIDAHTHNFVRTGQIDSKFGFALETGEALDAVRYALTHPGVALKGIHCHIGSQIFEIDPFECAAEVMIGFMAAVRDETGLILTELNLGGGFGIKYVPENDPVPYQDYMEKVSGMVHTTCRKYGLETPFIAIEPGRSVVGSAGITLYTVGGVKVIPNIRTYVSVDGGMTDNPRYILYQSQYEAVLANRAADPKDSVITLAGRCCESGDLVGEGMPIQSPKVDDIIAVLATGAYNYSMASNYNRVPRPAAVMVRDGQAREIIRRESMEDLVRNDL</sequence>
<proteinExistence type="inferred from homology"/>
<dbReference type="EMBL" id="JACRTB010000012">
    <property type="protein sequence ID" value="MBC8576552.1"/>
    <property type="molecule type" value="Genomic_DNA"/>
</dbReference>
<dbReference type="Gene3D" id="2.40.37.10">
    <property type="entry name" value="Lyase, Ornithine Decarboxylase, Chain A, domain 1"/>
    <property type="match status" value="1"/>
</dbReference>
<feature type="binding site" evidence="5">
    <location>
        <position position="249"/>
    </location>
    <ligand>
        <name>pyridoxal 5'-phosphate</name>
        <dbReference type="ChEBI" id="CHEBI:597326"/>
    </ligand>
</feature>
<feature type="binding site" evidence="5">
    <location>
        <position position="335"/>
    </location>
    <ligand>
        <name>substrate</name>
    </ligand>
</feature>
<dbReference type="EC" id="4.1.1.20" evidence="5 6"/>
<dbReference type="SUPFAM" id="SSF51419">
    <property type="entry name" value="PLP-binding barrel"/>
    <property type="match status" value="1"/>
</dbReference>
<keyword evidence="4 5" id="KW-0456">Lyase</keyword>
<comment type="similarity">
    <text evidence="5">Belongs to the Orn/Lys/Arg decarboxylase class-II family. LysA subfamily.</text>
</comment>
<evidence type="ECO:0000256" key="7">
    <source>
        <dbReference type="RuleBase" id="RU003738"/>
    </source>
</evidence>
<feature type="binding site" evidence="5">
    <location>
        <position position="391"/>
    </location>
    <ligand>
        <name>pyridoxal 5'-phosphate</name>
        <dbReference type="ChEBI" id="CHEBI:597326"/>
    </ligand>
</feature>
<keyword evidence="3 5" id="KW-0663">Pyridoxal phosphate</keyword>
<dbReference type="Gene3D" id="3.20.20.10">
    <property type="entry name" value="Alanine racemase"/>
    <property type="match status" value="1"/>
</dbReference>
<dbReference type="PRINTS" id="PR01181">
    <property type="entry name" value="DAPDCRBXLASE"/>
</dbReference>
<accession>A0ABR7NL34</accession>
<feature type="modified residue" description="N6-(pyridoxal phosphate)lysine" evidence="5">
    <location>
        <position position="67"/>
    </location>
</feature>
<protein>
    <recommendedName>
        <fullName evidence="5 6">Diaminopimelate decarboxylase</fullName>
        <shortName evidence="5">DAP decarboxylase</shortName>
        <shortName evidence="5">DAPDC</shortName>
        <ecNumber evidence="5 6">4.1.1.20</ecNumber>
    </recommendedName>
</protein>
<feature type="binding site" evidence="5">
    <location>
        <begin position="291"/>
        <end position="294"/>
    </location>
    <ligand>
        <name>pyridoxal 5'-phosphate</name>
        <dbReference type="ChEBI" id="CHEBI:597326"/>
    </ligand>
</feature>
<dbReference type="InterPro" id="IPR022657">
    <property type="entry name" value="De-COase2_CS"/>
</dbReference>
<organism evidence="9 10">
    <name type="scientific">Yanshouia hominis</name>
    <dbReference type="NCBI Taxonomy" id="2763673"/>
    <lineage>
        <taxon>Bacteria</taxon>
        <taxon>Bacillati</taxon>
        <taxon>Bacillota</taxon>
        <taxon>Clostridia</taxon>
        <taxon>Eubacteriales</taxon>
        <taxon>Oscillospiraceae</taxon>
        <taxon>Yanshouia</taxon>
    </lineage>
</organism>